<dbReference type="EMBL" id="CM039426">
    <property type="protein sequence ID" value="KAI4357437.1"/>
    <property type="molecule type" value="Genomic_DNA"/>
</dbReference>
<evidence type="ECO:0000313" key="1">
    <source>
        <dbReference type="EMBL" id="KAI4357437.1"/>
    </source>
</evidence>
<protein>
    <submittedName>
        <fullName evidence="1">Uncharacterized protein</fullName>
    </submittedName>
</protein>
<reference evidence="1 2" key="1">
    <citation type="journal article" date="2022" name="DNA Res.">
        <title>Chromosomal-level genome assembly of the orchid tree Bauhinia variegata (Leguminosae; Cercidoideae) supports the allotetraploid origin hypothesis of Bauhinia.</title>
        <authorList>
            <person name="Zhong Y."/>
            <person name="Chen Y."/>
            <person name="Zheng D."/>
            <person name="Pang J."/>
            <person name="Liu Y."/>
            <person name="Luo S."/>
            <person name="Meng S."/>
            <person name="Qian L."/>
            <person name="Wei D."/>
            <person name="Dai S."/>
            <person name="Zhou R."/>
        </authorList>
    </citation>
    <scope>NUCLEOTIDE SEQUENCE [LARGE SCALE GENOMIC DNA]</scope>
    <source>
        <strain evidence="1">BV-YZ2020</strain>
    </source>
</reference>
<keyword evidence="2" id="KW-1185">Reference proteome</keyword>
<accession>A0ACB9QBL5</accession>
<organism evidence="1 2">
    <name type="scientific">Bauhinia variegata</name>
    <name type="common">Purple orchid tree</name>
    <name type="synonym">Phanera variegata</name>
    <dbReference type="NCBI Taxonomy" id="167791"/>
    <lineage>
        <taxon>Eukaryota</taxon>
        <taxon>Viridiplantae</taxon>
        <taxon>Streptophyta</taxon>
        <taxon>Embryophyta</taxon>
        <taxon>Tracheophyta</taxon>
        <taxon>Spermatophyta</taxon>
        <taxon>Magnoliopsida</taxon>
        <taxon>eudicotyledons</taxon>
        <taxon>Gunneridae</taxon>
        <taxon>Pentapetalae</taxon>
        <taxon>rosids</taxon>
        <taxon>fabids</taxon>
        <taxon>Fabales</taxon>
        <taxon>Fabaceae</taxon>
        <taxon>Cercidoideae</taxon>
        <taxon>Cercideae</taxon>
        <taxon>Bauhiniinae</taxon>
        <taxon>Bauhinia</taxon>
    </lineage>
</organism>
<dbReference type="Proteomes" id="UP000828941">
    <property type="component" value="Chromosome 1"/>
</dbReference>
<sequence length="174" mass="19873">MNPTISTLITTLPSSTSDGARKCSPLSQGKNFFGHWRNRLYSKRVQPEVKRLYILLRAPNSFLATKRLHNEVIRKDLFRVLRDKWGADFGCFISEKLIAVAGDISVEKLGIKEEILKQEMSEEIDIVVHTAATTNFNERFDISMRTNTMGAFHVMNFTKSCQKIQILLHLSTGR</sequence>
<gene>
    <name evidence="1" type="ORF">L6164_001385</name>
</gene>
<comment type="caution">
    <text evidence="1">The sequence shown here is derived from an EMBL/GenBank/DDBJ whole genome shotgun (WGS) entry which is preliminary data.</text>
</comment>
<name>A0ACB9QBL5_BAUVA</name>
<proteinExistence type="predicted"/>
<evidence type="ECO:0000313" key="2">
    <source>
        <dbReference type="Proteomes" id="UP000828941"/>
    </source>
</evidence>